<evidence type="ECO:0000313" key="1">
    <source>
        <dbReference type="EMBL" id="RLV89076.1"/>
    </source>
</evidence>
<accession>A0A3L8RXJ8</accession>
<organism evidence="1 2">
    <name type="scientific">Chloebia gouldiae</name>
    <name type="common">Gouldian finch</name>
    <name type="synonym">Erythrura gouldiae</name>
    <dbReference type="NCBI Taxonomy" id="44316"/>
    <lineage>
        <taxon>Eukaryota</taxon>
        <taxon>Metazoa</taxon>
        <taxon>Chordata</taxon>
        <taxon>Craniata</taxon>
        <taxon>Vertebrata</taxon>
        <taxon>Euteleostomi</taxon>
        <taxon>Archelosauria</taxon>
        <taxon>Archosauria</taxon>
        <taxon>Dinosauria</taxon>
        <taxon>Saurischia</taxon>
        <taxon>Theropoda</taxon>
        <taxon>Coelurosauria</taxon>
        <taxon>Aves</taxon>
        <taxon>Neognathae</taxon>
        <taxon>Neoaves</taxon>
        <taxon>Telluraves</taxon>
        <taxon>Australaves</taxon>
        <taxon>Passeriformes</taxon>
        <taxon>Passeroidea</taxon>
        <taxon>Passeridae</taxon>
        <taxon>Chloebia</taxon>
    </lineage>
</organism>
<comment type="caution">
    <text evidence="1">The sequence shown here is derived from an EMBL/GenBank/DDBJ whole genome shotgun (WGS) entry which is preliminary data.</text>
</comment>
<dbReference type="AlphaFoldDB" id="A0A3L8RXJ8"/>
<feature type="non-terminal residue" evidence="1">
    <location>
        <position position="58"/>
    </location>
</feature>
<dbReference type="EMBL" id="QUSF01000159">
    <property type="protein sequence ID" value="RLV89076.1"/>
    <property type="molecule type" value="Genomic_DNA"/>
</dbReference>
<keyword evidence="2" id="KW-1185">Reference proteome</keyword>
<gene>
    <name evidence="1" type="ORF">DV515_00015077</name>
</gene>
<dbReference type="Proteomes" id="UP000276834">
    <property type="component" value="Unassembled WGS sequence"/>
</dbReference>
<sequence length="58" mass="6075">MMKGTLTVQDDKTLQLSPEHGVFAVLTTTDSFIILLIQNRAHAAYAANAATAGAVDTA</sequence>
<protein>
    <submittedName>
        <fullName evidence="1">Uncharacterized protein</fullName>
    </submittedName>
</protein>
<proteinExistence type="predicted"/>
<name>A0A3L8RXJ8_CHLGU</name>
<reference evidence="1 2" key="1">
    <citation type="journal article" date="2018" name="Proc. R. Soc. B">
        <title>A non-coding region near Follistatin controls head colour polymorphism in the Gouldian finch.</title>
        <authorList>
            <person name="Toomey M.B."/>
            <person name="Marques C.I."/>
            <person name="Andrade P."/>
            <person name="Araujo P.M."/>
            <person name="Sabatino S."/>
            <person name="Gazda M.A."/>
            <person name="Afonso S."/>
            <person name="Lopes R.J."/>
            <person name="Corbo J.C."/>
            <person name="Carneiro M."/>
        </authorList>
    </citation>
    <scope>NUCLEOTIDE SEQUENCE [LARGE SCALE GENOMIC DNA]</scope>
    <source>
        <strain evidence="1">Red01</strain>
        <tissue evidence="1">Muscle</tissue>
    </source>
</reference>
<evidence type="ECO:0000313" key="2">
    <source>
        <dbReference type="Proteomes" id="UP000276834"/>
    </source>
</evidence>